<evidence type="ECO:0000256" key="1">
    <source>
        <dbReference type="ARBA" id="ARBA00023125"/>
    </source>
</evidence>
<dbReference type="HOGENOM" id="CLU_087539_0_6_9"/>
<dbReference type="EMBL" id="JXLI01000006">
    <property type="protein sequence ID" value="KJY57844.1"/>
    <property type="molecule type" value="Genomic_DNA"/>
</dbReference>
<keyword evidence="1 2" id="KW-0238">DNA-binding</keyword>
<name>A0A0F4LHV0_9LACO</name>
<dbReference type="Proteomes" id="UP000033531">
    <property type="component" value="Unassembled WGS sequence"/>
</dbReference>
<dbReference type="InterPro" id="IPR009057">
    <property type="entry name" value="Homeodomain-like_sf"/>
</dbReference>
<feature type="domain" description="HTH tetR-type" evidence="3">
    <location>
        <begin position="8"/>
        <end position="68"/>
    </location>
</feature>
<sequence>MNKKRNRTVSRKKIQNAVVELLKNSNLENLKVTEICQKAQINRSTFYDNYTDIYDMADKLRKYLVDEYALTQNNSKKPCFSKLLQHVKDNQDLYRLFFKLSLQDGVAEKFIDSHEERNHYDEVFFRNGIVAIITEWLKNNCSEPIDNVVKVIDAHQNCLQNGSNKY</sequence>
<organism evidence="4 5">
    <name type="scientific">Lactobacillus melliventris</name>
    <dbReference type="NCBI Taxonomy" id="1218507"/>
    <lineage>
        <taxon>Bacteria</taxon>
        <taxon>Bacillati</taxon>
        <taxon>Bacillota</taxon>
        <taxon>Bacilli</taxon>
        <taxon>Lactobacillales</taxon>
        <taxon>Lactobacillaceae</taxon>
        <taxon>Lactobacillus</taxon>
    </lineage>
</organism>
<evidence type="ECO:0000313" key="5">
    <source>
        <dbReference type="Proteomes" id="UP000033531"/>
    </source>
</evidence>
<dbReference type="PANTHER" id="PTHR43479">
    <property type="entry name" value="ACREF/ENVCD OPERON REPRESSOR-RELATED"/>
    <property type="match status" value="1"/>
</dbReference>
<dbReference type="InterPro" id="IPR050624">
    <property type="entry name" value="HTH-type_Tx_Regulator"/>
</dbReference>
<reference evidence="4 5" key="1">
    <citation type="submission" date="2015-01" db="EMBL/GenBank/DDBJ databases">
        <title>Comparative genomics of the lactic acid bacteria isolated from the honey bee gut.</title>
        <authorList>
            <person name="Ellegaard K.M."/>
            <person name="Tamarit D."/>
            <person name="Javelind E."/>
            <person name="Olofsson T."/>
            <person name="Andersson S.G."/>
            <person name="Vasquez A."/>
        </authorList>
    </citation>
    <scope>NUCLEOTIDE SEQUENCE [LARGE SCALE GENOMIC DNA]</scope>
    <source>
        <strain evidence="4 5">Hma8</strain>
    </source>
</reference>
<evidence type="ECO:0000259" key="3">
    <source>
        <dbReference type="PROSITE" id="PS50977"/>
    </source>
</evidence>
<dbReference type="RefSeq" id="WP_046324288.1">
    <property type="nucleotide sequence ID" value="NZ_JBHTMT010000006.1"/>
</dbReference>
<dbReference type="GO" id="GO:0003677">
    <property type="term" value="F:DNA binding"/>
    <property type="evidence" value="ECO:0007669"/>
    <property type="project" value="UniProtKB-UniRule"/>
</dbReference>
<dbReference type="AlphaFoldDB" id="A0A0F4LHV0"/>
<dbReference type="PROSITE" id="PS50977">
    <property type="entry name" value="HTH_TETR_2"/>
    <property type="match status" value="1"/>
</dbReference>
<accession>A0A0F4LHV0</accession>
<proteinExistence type="predicted"/>
<dbReference type="STRING" id="1218507.JF74_03470"/>
<dbReference type="OrthoDB" id="9810250at2"/>
<gene>
    <name evidence="4" type="ORF">JF74_03470</name>
</gene>
<evidence type="ECO:0000256" key="2">
    <source>
        <dbReference type="PROSITE-ProRule" id="PRU00335"/>
    </source>
</evidence>
<dbReference type="PATRIC" id="fig|1218507.3.peg.512"/>
<evidence type="ECO:0000313" key="4">
    <source>
        <dbReference type="EMBL" id="KJY57844.1"/>
    </source>
</evidence>
<feature type="DNA-binding region" description="H-T-H motif" evidence="2">
    <location>
        <begin position="31"/>
        <end position="50"/>
    </location>
</feature>
<dbReference type="PANTHER" id="PTHR43479:SF11">
    <property type="entry name" value="ACREF_ENVCD OPERON REPRESSOR-RELATED"/>
    <property type="match status" value="1"/>
</dbReference>
<protein>
    <recommendedName>
        <fullName evidence="3">HTH tetR-type domain-containing protein</fullName>
    </recommendedName>
</protein>
<dbReference type="Gene3D" id="1.10.357.10">
    <property type="entry name" value="Tetracycline Repressor, domain 2"/>
    <property type="match status" value="1"/>
</dbReference>
<comment type="caution">
    <text evidence="4">The sequence shown here is derived from an EMBL/GenBank/DDBJ whole genome shotgun (WGS) entry which is preliminary data.</text>
</comment>
<dbReference type="InterPro" id="IPR001647">
    <property type="entry name" value="HTH_TetR"/>
</dbReference>
<dbReference type="SUPFAM" id="SSF46689">
    <property type="entry name" value="Homeodomain-like"/>
    <property type="match status" value="1"/>
</dbReference>